<proteinExistence type="inferred from homology"/>
<dbReference type="Pfam" id="PF00106">
    <property type="entry name" value="adh_short"/>
    <property type="match status" value="1"/>
</dbReference>
<organism evidence="3 4">
    <name type="scientific">Roseibium alexandrii</name>
    <dbReference type="NCBI Taxonomy" id="388408"/>
    <lineage>
        <taxon>Bacteria</taxon>
        <taxon>Pseudomonadati</taxon>
        <taxon>Pseudomonadota</taxon>
        <taxon>Alphaproteobacteria</taxon>
        <taxon>Hyphomicrobiales</taxon>
        <taxon>Stappiaceae</taxon>
        <taxon>Roseibium</taxon>
    </lineage>
</organism>
<protein>
    <submittedName>
        <fullName evidence="3">Fatty acyl-CoA reductase</fullName>
        <ecNumber evidence="3">1.2.1.-</ecNumber>
    </submittedName>
</protein>
<evidence type="ECO:0000256" key="2">
    <source>
        <dbReference type="RuleBase" id="RU000363"/>
    </source>
</evidence>
<dbReference type="STRING" id="388408.LAX5112_03675"/>
<dbReference type="InterPro" id="IPR002347">
    <property type="entry name" value="SDR_fam"/>
</dbReference>
<dbReference type="Gene3D" id="3.40.50.720">
    <property type="entry name" value="NAD(P)-binding Rossmann-like Domain"/>
    <property type="match status" value="1"/>
</dbReference>
<dbReference type="PROSITE" id="PS00061">
    <property type="entry name" value="ADH_SHORT"/>
    <property type="match status" value="1"/>
</dbReference>
<gene>
    <name evidence="3" type="primary">acr1_1</name>
    <name evidence="3" type="ORF">LAX5112_03675</name>
</gene>
<accession>A0A0M7AGV4</accession>
<dbReference type="RefSeq" id="WP_055673022.1">
    <property type="nucleotide sequence ID" value="NZ_CXWD01000016.1"/>
</dbReference>
<dbReference type="SUPFAM" id="SSF51735">
    <property type="entry name" value="NAD(P)-binding Rossmann-fold domains"/>
    <property type="match status" value="1"/>
</dbReference>
<evidence type="ECO:0000256" key="1">
    <source>
        <dbReference type="ARBA" id="ARBA00023002"/>
    </source>
</evidence>
<dbReference type="EMBL" id="CXWD01000016">
    <property type="protein sequence ID" value="CTQ73867.1"/>
    <property type="molecule type" value="Genomic_DNA"/>
</dbReference>
<dbReference type="GO" id="GO:0016491">
    <property type="term" value="F:oxidoreductase activity"/>
    <property type="evidence" value="ECO:0007669"/>
    <property type="project" value="UniProtKB-KW"/>
</dbReference>
<dbReference type="AlphaFoldDB" id="A0A0M7AGV4"/>
<dbReference type="PRINTS" id="PR00080">
    <property type="entry name" value="SDRFAMILY"/>
</dbReference>
<name>A0A0M7AGV4_9HYPH</name>
<evidence type="ECO:0000313" key="3">
    <source>
        <dbReference type="EMBL" id="CTQ73867.1"/>
    </source>
</evidence>
<dbReference type="OrthoDB" id="9785826at2"/>
<keyword evidence="1 3" id="KW-0560">Oxidoreductase</keyword>
<dbReference type="EC" id="1.2.1.-" evidence="3"/>
<dbReference type="Proteomes" id="UP000053235">
    <property type="component" value="Unassembled WGS sequence"/>
</dbReference>
<dbReference type="InterPro" id="IPR036291">
    <property type="entry name" value="NAD(P)-bd_dom_sf"/>
</dbReference>
<keyword evidence="4" id="KW-1185">Reference proteome</keyword>
<dbReference type="PANTHER" id="PTHR43157:SF31">
    <property type="entry name" value="PHOSPHATIDYLINOSITOL-GLYCAN BIOSYNTHESIS CLASS F PROTEIN"/>
    <property type="match status" value="1"/>
</dbReference>
<dbReference type="PRINTS" id="PR00081">
    <property type="entry name" value="GDHRDH"/>
</dbReference>
<comment type="similarity">
    <text evidence="2">Belongs to the short-chain dehydrogenases/reductases (SDR) family.</text>
</comment>
<sequence length="272" mass="28772">MQKTILLTGATDGIGLETAKRLAADGHTLLIHGRNPDKLDRVKADLEALPGAGEVEAYVADFSDLADVNSLADTIRNHHNHLDVLINNAGILRTQDPLNKDGMDVRFVVNTIAPYLLTRKLLPLMGNAGRVVNLSSAAQAPVNLKALAGQQGASDMEAYAQSKLAITMWTRDLARELGSDGPVIVAVNPASLLGTKMVKEGFGVSGSDIGVGVDILMRASLSEEFQGRSGAYFDNDSRRFADPHPSGMDPQACAEVVATIRDVLAHAGLPAS</sequence>
<reference evidence="4" key="1">
    <citation type="submission" date="2015-07" db="EMBL/GenBank/DDBJ databases">
        <authorList>
            <person name="Rodrigo-Torres Lidia"/>
            <person name="Arahal R.David."/>
        </authorList>
    </citation>
    <scope>NUCLEOTIDE SEQUENCE [LARGE SCALE GENOMIC DNA]</scope>
    <source>
        <strain evidence="4">CECT 5112</strain>
    </source>
</reference>
<dbReference type="InterPro" id="IPR020904">
    <property type="entry name" value="Sc_DH/Rdtase_CS"/>
</dbReference>
<evidence type="ECO:0000313" key="4">
    <source>
        <dbReference type="Proteomes" id="UP000053235"/>
    </source>
</evidence>
<dbReference type="PANTHER" id="PTHR43157">
    <property type="entry name" value="PHOSPHATIDYLINOSITOL-GLYCAN BIOSYNTHESIS CLASS F PROTEIN-RELATED"/>
    <property type="match status" value="1"/>
</dbReference>